<evidence type="ECO:0000259" key="2">
    <source>
        <dbReference type="SMART" id="SM00729"/>
    </source>
</evidence>
<feature type="region of interest" description="Disordered" evidence="1">
    <location>
        <begin position="24"/>
        <end position="70"/>
    </location>
</feature>
<dbReference type="EMBL" id="NIZW01000002">
    <property type="protein sequence ID" value="PHQ36487.1"/>
    <property type="molecule type" value="Genomic_DNA"/>
</dbReference>
<proteinExistence type="predicted"/>
<keyword evidence="4" id="KW-1185">Reference proteome</keyword>
<evidence type="ECO:0000256" key="1">
    <source>
        <dbReference type="SAM" id="MobiDB-lite"/>
    </source>
</evidence>
<reference evidence="3 4" key="1">
    <citation type="submission" date="2017-06" db="EMBL/GenBank/DDBJ databases">
        <title>Description of Rhodopirellula bahusiensis sp. nov.</title>
        <authorList>
            <person name="Kizina J."/>
            <person name="Harder J."/>
        </authorList>
    </citation>
    <scope>NUCLEOTIDE SEQUENCE [LARGE SCALE GENOMIC DNA]</scope>
    <source>
        <strain evidence="3 4">SWK21</strain>
    </source>
</reference>
<accession>A0A2G1WBT4</accession>
<dbReference type="GO" id="GO:0003824">
    <property type="term" value="F:catalytic activity"/>
    <property type="evidence" value="ECO:0007669"/>
    <property type="project" value="InterPro"/>
</dbReference>
<dbReference type="AlphaFoldDB" id="A0A2G1WBT4"/>
<dbReference type="InterPro" id="IPR006638">
    <property type="entry name" value="Elp3/MiaA/NifB-like_rSAM"/>
</dbReference>
<dbReference type="OrthoDB" id="273870at2"/>
<feature type="domain" description="Elp3/MiaA/NifB-like radical SAM core" evidence="2">
    <location>
        <begin position="75"/>
        <end position="297"/>
    </location>
</feature>
<sequence>MADCIKINSMTRRESNLFAKPSPQEVLASRTDAVVADEEDRNRDAKRPNSVFVELEPASRHPNRSPGQSPEMTEVLTLLLASSECSLRCTMCDLWRNTLDEPTPAGALPEQIRFGLQHWREQTGRESGGTIKLYNSGNFFDPRTTPSADDDEILKLCEPFDRVVVENHPLIGTRRLFEFGKRLRGKLEIAVGLECIAPRMLDRLNKRLRPGQFFQFAQSLKEASIDLRVFLIHGLPWLATQESDAWTILSARFAAAAGARHISLLPCRTGNGFMDRLANEGVFHPPSRKQMRAVMDALENDSRFDHGPVLTLDTWGLEPEVPELTELAADAQPCDSQSDSPNHV</sequence>
<name>A0A2G1WBT4_9BACT</name>
<protein>
    <submittedName>
        <fullName evidence="3">Fe-S oxidoreductase</fullName>
    </submittedName>
</protein>
<dbReference type="SMART" id="SM00729">
    <property type="entry name" value="Elp3"/>
    <property type="match status" value="1"/>
</dbReference>
<dbReference type="SUPFAM" id="SSF102114">
    <property type="entry name" value="Radical SAM enzymes"/>
    <property type="match status" value="1"/>
</dbReference>
<comment type="caution">
    <text evidence="3">The sequence shown here is derived from an EMBL/GenBank/DDBJ whole genome shotgun (WGS) entry which is preliminary data.</text>
</comment>
<dbReference type="InterPro" id="IPR058240">
    <property type="entry name" value="rSAM_sf"/>
</dbReference>
<organism evidence="3 4">
    <name type="scientific">Rhodopirellula bahusiensis</name>
    <dbReference type="NCBI Taxonomy" id="2014065"/>
    <lineage>
        <taxon>Bacteria</taxon>
        <taxon>Pseudomonadati</taxon>
        <taxon>Planctomycetota</taxon>
        <taxon>Planctomycetia</taxon>
        <taxon>Pirellulales</taxon>
        <taxon>Pirellulaceae</taxon>
        <taxon>Rhodopirellula</taxon>
    </lineage>
</organism>
<evidence type="ECO:0000313" key="3">
    <source>
        <dbReference type="EMBL" id="PHQ36487.1"/>
    </source>
</evidence>
<dbReference type="Proteomes" id="UP000225740">
    <property type="component" value="Unassembled WGS sequence"/>
</dbReference>
<evidence type="ECO:0000313" key="4">
    <source>
        <dbReference type="Proteomes" id="UP000225740"/>
    </source>
</evidence>
<dbReference type="GO" id="GO:0051536">
    <property type="term" value="F:iron-sulfur cluster binding"/>
    <property type="evidence" value="ECO:0007669"/>
    <property type="project" value="InterPro"/>
</dbReference>
<gene>
    <name evidence="3" type="ORF">CEE69_03625</name>
</gene>